<dbReference type="GO" id="GO:0006355">
    <property type="term" value="P:regulation of DNA-templated transcription"/>
    <property type="evidence" value="ECO:0007669"/>
    <property type="project" value="InterPro"/>
</dbReference>
<dbReference type="PROSITE" id="PS50043">
    <property type="entry name" value="HTH_LUXR_2"/>
    <property type="match status" value="1"/>
</dbReference>
<dbReference type="Pfam" id="PF00196">
    <property type="entry name" value="GerE"/>
    <property type="match status" value="1"/>
</dbReference>
<dbReference type="SMART" id="SM00421">
    <property type="entry name" value="HTH_LUXR"/>
    <property type="match status" value="1"/>
</dbReference>
<dbReference type="InterPro" id="IPR000792">
    <property type="entry name" value="Tscrpt_reg_LuxR_C"/>
</dbReference>
<name>A0A5M6I411_9HYPH</name>
<dbReference type="Pfam" id="PF03472">
    <property type="entry name" value="Autoind_bind"/>
    <property type="match status" value="1"/>
</dbReference>
<reference evidence="5 6" key="1">
    <citation type="submission" date="2019-09" db="EMBL/GenBank/DDBJ databases">
        <title>Draft Whole-Genome sequence of Blastochloris sulfoviridis DSM 729.</title>
        <authorList>
            <person name="Meyer T.E."/>
            <person name="Kyndt J.A."/>
        </authorList>
    </citation>
    <scope>NUCLEOTIDE SEQUENCE [LARGE SCALE GENOMIC DNA]</scope>
    <source>
        <strain evidence="5 6">DSM 729</strain>
    </source>
</reference>
<evidence type="ECO:0000256" key="2">
    <source>
        <dbReference type="ARBA" id="ARBA00023125"/>
    </source>
</evidence>
<dbReference type="InterPro" id="IPR005143">
    <property type="entry name" value="TF_LuxR_autoind-bd_dom"/>
</dbReference>
<accession>A0A5M6I411</accession>
<dbReference type="InterPro" id="IPR036388">
    <property type="entry name" value="WH-like_DNA-bd_sf"/>
</dbReference>
<dbReference type="Gene3D" id="1.10.10.10">
    <property type="entry name" value="Winged helix-like DNA-binding domain superfamily/Winged helix DNA-binding domain"/>
    <property type="match status" value="1"/>
</dbReference>
<dbReference type="Gene3D" id="3.30.450.80">
    <property type="entry name" value="Transcription factor LuxR-like, autoinducer-binding domain"/>
    <property type="match status" value="1"/>
</dbReference>
<keyword evidence="1" id="KW-0805">Transcription regulation</keyword>
<keyword evidence="3" id="KW-0804">Transcription</keyword>
<dbReference type="SUPFAM" id="SSF75516">
    <property type="entry name" value="Pheromone-binding domain of LuxR-like quorum-sensing transcription factors"/>
    <property type="match status" value="1"/>
</dbReference>
<gene>
    <name evidence="5" type="ORF">F1193_03655</name>
</gene>
<evidence type="ECO:0000256" key="3">
    <source>
        <dbReference type="ARBA" id="ARBA00023163"/>
    </source>
</evidence>
<evidence type="ECO:0000313" key="5">
    <source>
        <dbReference type="EMBL" id="KAA5602940.1"/>
    </source>
</evidence>
<proteinExistence type="predicted"/>
<organism evidence="5 6">
    <name type="scientific">Blastochloris sulfoviridis</name>
    <dbReference type="NCBI Taxonomy" id="50712"/>
    <lineage>
        <taxon>Bacteria</taxon>
        <taxon>Pseudomonadati</taxon>
        <taxon>Pseudomonadota</taxon>
        <taxon>Alphaproteobacteria</taxon>
        <taxon>Hyphomicrobiales</taxon>
        <taxon>Blastochloridaceae</taxon>
        <taxon>Blastochloris</taxon>
    </lineage>
</organism>
<dbReference type="PANTHER" id="PTHR44688">
    <property type="entry name" value="DNA-BINDING TRANSCRIPTIONAL ACTIVATOR DEVR_DOSR"/>
    <property type="match status" value="1"/>
</dbReference>
<keyword evidence="6" id="KW-1185">Reference proteome</keyword>
<dbReference type="SUPFAM" id="SSF46894">
    <property type="entry name" value="C-terminal effector domain of the bipartite response regulators"/>
    <property type="match status" value="1"/>
</dbReference>
<dbReference type="EMBL" id="VWPL01000004">
    <property type="protein sequence ID" value="KAA5602940.1"/>
    <property type="molecule type" value="Genomic_DNA"/>
</dbReference>
<dbReference type="RefSeq" id="WP_150096311.1">
    <property type="nucleotide sequence ID" value="NZ_VWPL01000004.1"/>
</dbReference>
<sequence>MSSFDPPTPARPDMSSEATKRFQRLLDRVAASVRFDIYAVGGAPIAWRSIRKGTLLATNLPDDFRTRYIENREYERDPLIIALRAASRPVRTADIRAAAEAEPALMPNYLASAEALGPAVVAIPLRFRGRLGGGVVFQRREPEFTDAEVEYLDLVAPALHLAALDLPAAHPASDLTARERECLAWTSVGKTAWEIGSILGISEHTAVAHLNAAVRKLGAASRAHAVAEALRRGLIE</sequence>
<dbReference type="PANTHER" id="PTHR44688:SF16">
    <property type="entry name" value="DNA-BINDING TRANSCRIPTIONAL ACTIVATOR DEVR_DOSR"/>
    <property type="match status" value="1"/>
</dbReference>
<dbReference type="Proteomes" id="UP000323886">
    <property type="component" value="Unassembled WGS sequence"/>
</dbReference>
<feature type="domain" description="HTH luxR-type" evidence="4">
    <location>
        <begin position="168"/>
        <end position="233"/>
    </location>
</feature>
<dbReference type="OrthoDB" id="3170288at2"/>
<evidence type="ECO:0000256" key="1">
    <source>
        <dbReference type="ARBA" id="ARBA00023015"/>
    </source>
</evidence>
<evidence type="ECO:0000313" key="6">
    <source>
        <dbReference type="Proteomes" id="UP000323886"/>
    </source>
</evidence>
<dbReference type="PRINTS" id="PR00038">
    <property type="entry name" value="HTHLUXR"/>
</dbReference>
<dbReference type="CDD" id="cd06170">
    <property type="entry name" value="LuxR_C_like"/>
    <property type="match status" value="1"/>
</dbReference>
<comment type="caution">
    <text evidence="5">The sequence shown here is derived from an EMBL/GenBank/DDBJ whole genome shotgun (WGS) entry which is preliminary data.</text>
</comment>
<dbReference type="InterPro" id="IPR036693">
    <property type="entry name" value="TF_LuxR_autoind-bd_dom_sf"/>
</dbReference>
<dbReference type="GO" id="GO:0003677">
    <property type="term" value="F:DNA binding"/>
    <property type="evidence" value="ECO:0007669"/>
    <property type="project" value="UniProtKB-KW"/>
</dbReference>
<keyword evidence="2" id="KW-0238">DNA-binding</keyword>
<dbReference type="AlphaFoldDB" id="A0A5M6I411"/>
<protein>
    <submittedName>
        <fullName evidence="5">GAF domain-containing protein</fullName>
    </submittedName>
</protein>
<dbReference type="InterPro" id="IPR016032">
    <property type="entry name" value="Sig_transdc_resp-reg_C-effctor"/>
</dbReference>
<evidence type="ECO:0000259" key="4">
    <source>
        <dbReference type="PROSITE" id="PS50043"/>
    </source>
</evidence>